<dbReference type="Pfam" id="PF02706">
    <property type="entry name" value="Wzz"/>
    <property type="match status" value="1"/>
</dbReference>
<evidence type="ECO:0000256" key="4">
    <source>
        <dbReference type="ARBA" id="ARBA00022989"/>
    </source>
</evidence>
<feature type="coiled-coil region" evidence="6">
    <location>
        <begin position="205"/>
        <end position="232"/>
    </location>
</feature>
<evidence type="ECO:0000259" key="9">
    <source>
        <dbReference type="Pfam" id="PF02706"/>
    </source>
</evidence>
<evidence type="ECO:0000256" key="7">
    <source>
        <dbReference type="SAM" id="MobiDB-lite"/>
    </source>
</evidence>
<proteinExistence type="predicted"/>
<dbReference type="Proteomes" id="UP001256588">
    <property type="component" value="Unassembled WGS sequence"/>
</dbReference>
<evidence type="ECO:0000256" key="5">
    <source>
        <dbReference type="ARBA" id="ARBA00023136"/>
    </source>
</evidence>
<dbReference type="PANTHER" id="PTHR32309">
    <property type="entry name" value="TYROSINE-PROTEIN KINASE"/>
    <property type="match status" value="1"/>
</dbReference>
<dbReference type="EMBL" id="JAVDWO010000009">
    <property type="protein sequence ID" value="MDR7193732.1"/>
    <property type="molecule type" value="Genomic_DNA"/>
</dbReference>
<feature type="domain" description="Polysaccharide chain length determinant N-terminal" evidence="9">
    <location>
        <begin position="35"/>
        <end position="122"/>
    </location>
</feature>
<accession>A0ABU1XY84</accession>
<evidence type="ECO:0000313" key="11">
    <source>
        <dbReference type="Proteomes" id="UP001256588"/>
    </source>
</evidence>
<comment type="subcellular location">
    <subcellularLocation>
        <location evidence="1">Cell membrane</location>
        <topology evidence="1">Multi-pass membrane protein</topology>
    </subcellularLocation>
</comment>
<evidence type="ECO:0000256" key="2">
    <source>
        <dbReference type="ARBA" id="ARBA00022475"/>
    </source>
</evidence>
<protein>
    <submittedName>
        <fullName evidence="10">Uncharacterized protein involved in exopolysaccharide biosynthesis</fullName>
    </submittedName>
</protein>
<gene>
    <name evidence="10" type="ORF">J2W68_002469</name>
</gene>
<comment type="caution">
    <text evidence="10">The sequence shown here is derived from an EMBL/GenBank/DDBJ whole genome shotgun (WGS) entry which is preliminary data.</text>
</comment>
<evidence type="ECO:0000256" key="1">
    <source>
        <dbReference type="ARBA" id="ARBA00004651"/>
    </source>
</evidence>
<dbReference type="RefSeq" id="WP_310236277.1">
    <property type="nucleotide sequence ID" value="NZ_JAVDWO010000009.1"/>
</dbReference>
<sequence>MDTQPLAIAPEPGKRPSSGSQIASYVPRHFVHPGLSLWQLLAIVWAWRKVTLAVVAGALLLALAASKLLPKTYTATATLMVNYEIYDPLGGKEFPIGLLGSYMATQIELMHSAEVLLEVVRRLKLNQDPRYTAGFDGSPEHLDEWVKSVLERKLIIEQGRFGSQLIHITYSARKPEAAAAVVNTLAEVYAEQQHSRLTGPARERADRYTEQLEGLQEKVARAQDEVTALRARNGTIDPTAKIDIEMEKLGTLQQRLLDTQHTRRTAESQLSGDLSVGDQVLNSPLVQTLKARVATDAARLAELRATLGPRHPQLLELESQVQYSQRALNTETGNYRRNTTSTVASSRQLESSLQQAVDEQRENVIAARQLQDELGKYELELESAQSVYRRALEGYDQIMFASGGHYTNVRFVGPAPEPLKPSKPNLLKNVILALGIGLLLGLLGPLGYELLLNRRVRCRDDLERDYDLPVLGEFASVPALRT</sequence>
<feature type="region of interest" description="Disordered" evidence="7">
    <location>
        <begin position="1"/>
        <end position="20"/>
    </location>
</feature>
<keyword evidence="4 8" id="KW-1133">Transmembrane helix</keyword>
<dbReference type="InterPro" id="IPR050445">
    <property type="entry name" value="Bact_polysacc_biosynth/exp"/>
</dbReference>
<feature type="transmembrane region" description="Helical" evidence="8">
    <location>
        <begin position="430"/>
        <end position="448"/>
    </location>
</feature>
<dbReference type="PANTHER" id="PTHR32309:SF13">
    <property type="entry name" value="FERRIC ENTEROBACTIN TRANSPORT PROTEIN FEPE"/>
    <property type="match status" value="1"/>
</dbReference>
<keyword evidence="3 8" id="KW-0812">Transmembrane</keyword>
<keyword evidence="11" id="KW-1185">Reference proteome</keyword>
<reference evidence="10 11" key="1">
    <citation type="submission" date="2023-07" db="EMBL/GenBank/DDBJ databases">
        <title>Sorghum-associated microbial communities from plants grown in Nebraska, USA.</title>
        <authorList>
            <person name="Schachtman D."/>
        </authorList>
    </citation>
    <scope>NUCLEOTIDE SEQUENCE [LARGE SCALE GENOMIC DNA]</scope>
    <source>
        <strain evidence="10 11">4099</strain>
    </source>
</reference>
<organism evidence="10 11">
    <name type="scientific">Luteimonas terrae</name>
    <dbReference type="NCBI Taxonomy" id="1530191"/>
    <lineage>
        <taxon>Bacteria</taxon>
        <taxon>Pseudomonadati</taxon>
        <taxon>Pseudomonadota</taxon>
        <taxon>Gammaproteobacteria</taxon>
        <taxon>Lysobacterales</taxon>
        <taxon>Lysobacteraceae</taxon>
        <taxon>Luteimonas</taxon>
    </lineage>
</organism>
<dbReference type="InterPro" id="IPR003856">
    <property type="entry name" value="LPS_length_determ_N"/>
</dbReference>
<evidence type="ECO:0000256" key="3">
    <source>
        <dbReference type="ARBA" id="ARBA00022692"/>
    </source>
</evidence>
<keyword evidence="5 8" id="KW-0472">Membrane</keyword>
<evidence type="ECO:0000256" key="8">
    <source>
        <dbReference type="SAM" id="Phobius"/>
    </source>
</evidence>
<dbReference type="Gene3D" id="1.20.1600.10">
    <property type="entry name" value="Outer membrane efflux proteins (OEP)"/>
    <property type="match status" value="1"/>
</dbReference>
<name>A0ABU1XY84_9GAMM</name>
<keyword evidence="6" id="KW-0175">Coiled coil</keyword>
<keyword evidence="2" id="KW-1003">Cell membrane</keyword>
<evidence type="ECO:0000313" key="10">
    <source>
        <dbReference type="EMBL" id="MDR7193732.1"/>
    </source>
</evidence>
<evidence type="ECO:0000256" key="6">
    <source>
        <dbReference type="SAM" id="Coils"/>
    </source>
</evidence>